<dbReference type="GO" id="GO:0004038">
    <property type="term" value="F:allantoinase activity"/>
    <property type="evidence" value="ECO:0007669"/>
    <property type="project" value="TreeGrafter"/>
</dbReference>
<dbReference type="CDD" id="cd01317">
    <property type="entry name" value="DHOase_IIa"/>
    <property type="match status" value="1"/>
</dbReference>
<dbReference type="Gene3D" id="2.30.40.10">
    <property type="entry name" value="Urease, subunit C, domain 1"/>
    <property type="match status" value="1"/>
</dbReference>
<feature type="binding site" evidence="7">
    <location>
        <position position="63"/>
    </location>
    <ligand>
        <name>Zn(2+)</name>
        <dbReference type="ChEBI" id="CHEBI:29105"/>
        <label>1</label>
    </ligand>
</feature>
<evidence type="ECO:0000259" key="8">
    <source>
        <dbReference type="Pfam" id="PF12890"/>
    </source>
</evidence>
<dbReference type="GO" id="GO:0008270">
    <property type="term" value="F:zinc ion binding"/>
    <property type="evidence" value="ECO:0007669"/>
    <property type="project" value="UniProtKB-UniRule"/>
</dbReference>
<dbReference type="GO" id="GO:0005737">
    <property type="term" value="C:cytoplasm"/>
    <property type="evidence" value="ECO:0007669"/>
    <property type="project" value="TreeGrafter"/>
</dbReference>
<comment type="catalytic activity">
    <reaction evidence="7">
        <text>(S)-dihydroorotate + H2O = N-carbamoyl-L-aspartate + H(+)</text>
        <dbReference type="Rhea" id="RHEA:24296"/>
        <dbReference type="ChEBI" id="CHEBI:15377"/>
        <dbReference type="ChEBI" id="CHEBI:15378"/>
        <dbReference type="ChEBI" id="CHEBI:30864"/>
        <dbReference type="ChEBI" id="CHEBI:32814"/>
        <dbReference type="EC" id="3.5.2.3"/>
    </reaction>
</comment>
<dbReference type="PANTHER" id="PTHR43668">
    <property type="entry name" value="ALLANTOINASE"/>
    <property type="match status" value="1"/>
</dbReference>
<feature type="binding site" evidence="7">
    <location>
        <position position="153"/>
    </location>
    <ligand>
        <name>Zn(2+)</name>
        <dbReference type="ChEBI" id="CHEBI:29105"/>
        <label>1</label>
    </ligand>
</feature>
<dbReference type="SUPFAM" id="SSF51338">
    <property type="entry name" value="Composite domain of metallo-dependent hydrolases"/>
    <property type="match status" value="1"/>
</dbReference>
<dbReference type="PANTHER" id="PTHR43668:SF2">
    <property type="entry name" value="ALLANTOINASE"/>
    <property type="match status" value="1"/>
</dbReference>
<organism evidence="9 10">
    <name type="scientific">Lapidilactobacillus dextrinicus DSM 20335</name>
    <dbReference type="NCBI Taxonomy" id="1423738"/>
    <lineage>
        <taxon>Bacteria</taxon>
        <taxon>Bacillati</taxon>
        <taxon>Bacillota</taxon>
        <taxon>Bacilli</taxon>
        <taxon>Lactobacillales</taxon>
        <taxon>Lactobacillaceae</taxon>
        <taxon>Lapidilactobacillus</taxon>
    </lineage>
</organism>
<dbReference type="PROSITE" id="PS00483">
    <property type="entry name" value="DIHYDROOROTASE_2"/>
    <property type="match status" value="1"/>
</dbReference>
<dbReference type="Pfam" id="PF12890">
    <property type="entry name" value="DHOase"/>
    <property type="match status" value="1"/>
</dbReference>
<dbReference type="InterPro" id="IPR032466">
    <property type="entry name" value="Metal_Hydrolase"/>
</dbReference>
<feature type="binding site" evidence="7">
    <location>
        <position position="180"/>
    </location>
    <ligand>
        <name>Zn(2+)</name>
        <dbReference type="ChEBI" id="CHEBI:29105"/>
        <label>2</label>
    </ligand>
</feature>
<dbReference type="Proteomes" id="UP000051813">
    <property type="component" value="Unassembled WGS sequence"/>
</dbReference>
<name>A0A0R2BJT6_9LACO</name>
<evidence type="ECO:0000256" key="4">
    <source>
        <dbReference type="ARBA" id="ARBA00022801"/>
    </source>
</evidence>
<feature type="binding site" evidence="7">
    <location>
        <position position="310"/>
    </location>
    <ligand>
        <name>substrate</name>
    </ligand>
</feature>
<keyword evidence="5 7" id="KW-0862">Zinc</keyword>
<evidence type="ECO:0000256" key="2">
    <source>
        <dbReference type="ARBA" id="ARBA00010286"/>
    </source>
</evidence>
<dbReference type="GO" id="GO:0044205">
    <property type="term" value="P:'de novo' UMP biosynthetic process"/>
    <property type="evidence" value="ECO:0007669"/>
    <property type="project" value="UniProtKB-UniRule"/>
</dbReference>
<evidence type="ECO:0000313" key="10">
    <source>
        <dbReference type="Proteomes" id="UP000051813"/>
    </source>
</evidence>
<dbReference type="EMBL" id="AYYK01000004">
    <property type="protein sequence ID" value="KRM79125.1"/>
    <property type="molecule type" value="Genomic_DNA"/>
</dbReference>
<evidence type="ECO:0000256" key="1">
    <source>
        <dbReference type="ARBA" id="ARBA00002368"/>
    </source>
</evidence>
<comment type="similarity">
    <text evidence="2 7">Belongs to the metallo-dependent hydrolases superfamily. DHOase family. Class I DHOase subfamily.</text>
</comment>
<dbReference type="HAMAP" id="MF_00220_B">
    <property type="entry name" value="PyrC_classI_B"/>
    <property type="match status" value="1"/>
</dbReference>
<feature type="binding site" evidence="7">
    <location>
        <begin position="324"/>
        <end position="325"/>
    </location>
    <ligand>
        <name>substrate</name>
    </ligand>
</feature>
<dbReference type="PROSITE" id="PS00482">
    <property type="entry name" value="DIHYDROOROTASE_1"/>
    <property type="match status" value="1"/>
</dbReference>
<dbReference type="GO" id="GO:0006145">
    <property type="term" value="P:purine nucleobase catabolic process"/>
    <property type="evidence" value="ECO:0007669"/>
    <property type="project" value="TreeGrafter"/>
</dbReference>
<dbReference type="Gene3D" id="3.20.20.140">
    <property type="entry name" value="Metal-dependent hydrolases"/>
    <property type="match status" value="1"/>
</dbReference>
<feature type="binding site" evidence="7">
    <location>
        <position position="153"/>
    </location>
    <ligand>
        <name>Zn(2+)</name>
        <dbReference type="ChEBI" id="CHEBI:29105"/>
        <label>2</label>
    </ligand>
</feature>
<feature type="domain" description="Dihydroorotase catalytic" evidence="8">
    <location>
        <begin position="50"/>
        <end position="237"/>
    </location>
</feature>
<keyword evidence="10" id="KW-1185">Reference proteome</keyword>
<sequence length="430" mass="45791">MKTLLINGRVILPTGQEATDILIEDGRIKAIGSELDQELATTDQIIDVAGNIVAPGLIDVHVHFRQPGFTAKETIKTGSLAAAHGGFTTVAAMPNLIPVPDNANQFQKMLTLNREDGVVHIKQYATITVNREDGPLVDFQALKEVGAFGFSNDGSGIQTATEMVAAMQAAHEVDLPICAHVEDAGLKGDGVMNAGATADKLGLPGIPEISETAQLARDLVLAGATGVHYHVCHVSTATSVDLIRQAKAAGVHVTAEASPHHLFLDETMITTDNPMLKMNPPLRRPEDRQALLAGLLDGTIDMIATDHAPHTIAEKTGSMLTAAFGITGLETAFAECYTHLVKSGICTLNQLINWLSVKPAQVFNLQNAGRIAVGLPADLVVLNVTQPYEIKAAEMQSKGQNSPFIGDQVLGRTIKTFVDGKIVYEQEQRA</sequence>
<feature type="binding site" evidence="7">
    <location>
        <position position="233"/>
    </location>
    <ligand>
        <name>Zn(2+)</name>
        <dbReference type="ChEBI" id="CHEBI:29105"/>
        <label>2</label>
    </ligand>
</feature>
<comment type="pathway">
    <text evidence="7">Pyrimidine metabolism; UMP biosynthesis via de novo pathway; (S)-dihydroorotate from bicarbonate: step 3/3.</text>
</comment>
<dbReference type="AlphaFoldDB" id="A0A0R2BJT6"/>
<feature type="active site" evidence="7">
    <location>
        <position position="306"/>
    </location>
</feature>
<dbReference type="InterPro" id="IPR024403">
    <property type="entry name" value="DHOase_cat"/>
</dbReference>
<dbReference type="SUPFAM" id="SSF51556">
    <property type="entry name" value="Metallo-dependent hydrolases"/>
    <property type="match status" value="1"/>
</dbReference>
<keyword evidence="6 7" id="KW-0665">Pyrimidine biosynthesis</keyword>
<comment type="cofactor">
    <cofactor evidence="7">
        <name>Zn(2+)</name>
        <dbReference type="ChEBI" id="CHEBI:29105"/>
    </cofactor>
    <text evidence="7">Binds 2 Zn(2+) ions per subunit.</text>
</comment>
<dbReference type="InterPro" id="IPR002195">
    <property type="entry name" value="Dihydroorotase_CS"/>
</dbReference>
<dbReference type="RefSeq" id="WP_057754739.1">
    <property type="nucleotide sequence ID" value="NZ_AYYK01000004.1"/>
</dbReference>
<comment type="caution">
    <text evidence="9">The sequence shown here is derived from an EMBL/GenBank/DDBJ whole genome shotgun (WGS) entry which is preliminary data.</text>
</comment>
<dbReference type="EC" id="3.5.2.3" evidence="7"/>
<feature type="binding site" evidence="7">
    <location>
        <position position="279"/>
    </location>
    <ligand>
        <name>substrate</name>
    </ligand>
</feature>
<proteinExistence type="inferred from homology"/>
<dbReference type="InterPro" id="IPR004722">
    <property type="entry name" value="DHOase"/>
</dbReference>
<protein>
    <recommendedName>
        <fullName evidence="7">Dihydroorotase</fullName>
        <shortName evidence="7">DHOase</shortName>
        <ecNumber evidence="7">3.5.2.3</ecNumber>
    </recommendedName>
</protein>
<evidence type="ECO:0000256" key="6">
    <source>
        <dbReference type="ARBA" id="ARBA00022975"/>
    </source>
</evidence>
<dbReference type="STRING" id="1423738.FC84_GL001290"/>
<feature type="binding site" evidence="7">
    <location>
        <begin position="63"/>
        <end position="65"/>
    </location>
    <ligand>
        <name>substrate</name>
    </ligand>
</feature>
<dbReference type="NCBIfam" id="NF006837">
    <property type="entry name" value="PRK09357.1-2"/>
    <property type="match status" value="1"/>
</dbReference>
<reference evidence="9 10" key="1">
    <citation type="journal article" date="2015" name="Genome Announc.">
        <title>Expanding the biotechnology potential of lactobacilli through comparative genomics of 213 strains and associated genera.</title>
        <authorList>
            <person name="Sun Z."/>
            <person name="Harris H.M."/>
            <person name="McCann A."/>
            <person name="Guo C."/>
            <person name="Argimon S."/>
            <person name="Zhang W."/>
            <person name="Yang X."/>
            <person name="Jeffery I.B."/>
            <person name="Cooney J.C."/>
            <person name="Kagawa T.F."/>
            <person name="Liu W."/>
            <person name="Song Y."/>
            <person name="Salvetti E."/>
            <person name="Wrobel A."/>
            <person name="Rasinkangas P."/>
            <person name="Parkhill J."/>
            <person name="Rea M.C."/>
            <person name="O'Sullivan O."/>
            <person name="Ritari J."/>
            <person name="Douillard F.P."/>
            <person name="Paul Ross R."/>
            <person name="Yang R."/>
            <person name="Briner A.E."/>
            <person name="Felis G.E."/>
            <person name="de Vos W.M."/>
            <person name="Barrangou R."/>
            <person name="Klaenhammer T.R."/>
            <person name="Caufield P.W."/>
            <person name="Cui Y."/>
            <person name="Zhang H."/>
            <person name="O'Toole P.W."/>
        </authorList>
    </citation>
    <scope>NUCLEOTIDE SEQUENCE [LARGE SCALE GENOMIC DNA]</scope>
    <source>
        <strain evidence="9 10">DSM 20335</strain>
    </source>
</reference>
<gene>
    <name evidence="7" type="primary">pyrC</name>
    <name evidence="9" type="ORF">FC84_GL001290</name>
</gene>
<dbReference type="InterPro" id="IPR050138">
    <property type="entry name" value="DHOase/Allantoinase_Hydrolase"/>
</dbReference>
<feature type="binding site" evidence="7">
    <location>
        <position position="95"/>
    </location>
    <ligand>
        <name>substrate</name>
    </ligand>
</feature>
<accession>A0A0R2BJT6</accession>
<evidence type="ECO:0000256" key="3">
    <source>
        <dbReference type="ARBA" id="ARBA00022723"/>
    </source>
</evidence>
<evidence type="ECO:0000313" key="9">
    <source>
        <dbReference type="EMBL" id="KRM79125.1"/>
    </source>
</evidence>
<dbReference type="PATRIC" id="fig|1423738.3.peg.1305"/>
<dbReference type="InterPro" id="IPR011059">
    <property type="entry name" value="Metal-dep_hydrolase_composite"/>
</dbReference>
<evidence type="ECO:0000256" key="5">
    <source>
        <dbReference type="ARBA" id="ARBA00022833"/>
    </source>
</evidence>
<keyword evidence="3 7" id="KW-0479">Metal-binding</keyword>
<dbReference type="UniPathway" id="UPA00070">
    <property type="reaction ID" value="UER00117"/>
</dbReference>
<dbReference type="NCBIfam" id="TIGR00857">
    <property type="entry name" value="pyrC_multi"/>
    <property type="match status" value="1"/>
</dbReference>
<dbReference type="GO" id="GO:0004151">
    <property type="term" value="F:dihydroorotase activity"/>
    <property type="evidence" value="ECO:0007669"/>
    <property type="project" value="UniProtKB-UniRule"/>
</dbReference>
<feature type="binding site" evidence="7">
    <location>
        <position position="61"/>
    </location>
    <ligand>
        <name>Zn(2+)</name>
        <dbReference type="ChEBI" id="CHEBI:29105"/>
        <label>1</label>
    </ligand>
</feature>
<evidence type="ECO:0000256" key="7">
    <source>
        <dbReference type="HAMAP-Rule" id="MF_00220"/>
    </source>
</evidence>
<dbReference type="OrthoDB" id="9765462at2"/>
<feature type="binding site" evidence="7">
    <location>
        <position position="306"/>
    </location>
    <ligand>
        <name>Zn(2+)</name>
        <dbReference type="ChEBI" id="CHEBI:29105"/>
        <label>1</label>
    </ligand>
</feature>
<keyword evidence="4 7" id="KW-0378">Hydrolase</keyword>
<comment type="function">
    <text evidence="1 7">Catalyzes the reversible cyclization of carbamoyl aspartate to dihydroorotate.</text>
</comment>